<accession>A0A6J2KAE3</accession>
<name>A0A6J2KAE3_BOMMA</name>
<proteinExistence type="predicted"/>
<organism evidence="1 2">
    <name type="scientific">Bombyx mandarina</name>
    <name type="common">Wild silk moth</name>
    <name type="synonym">Wild silkworm</name>
    <dbReference type="NCBI Taxonomy" id="7092"/>
    <lineage>
        <taxon>Eukaryota</taxon>
        <taxon>Metazoa</taxon>
        <taxon>Ecdysozoa</taxon>
        <taxon>Arthropoda</taxon>
        <taxon>Hexapoda</taxon>
        <taxon>Insecta</taxon>
        <taxon>Pterygota</taxon>
        <taxon>Neoptera</taxon>
        <taxon>Endopterygota</taxon>
        <taxon>Lepidoptera</taxon>
        <taxon>Glossata</taxon>
        <taxon>Ditrysia</taxon>
        <taxon>Bombycoidea</taxon>
        <taxon>Bombycidae</taxon>
        <taxon>Bombycinae</taxon>
        <taxon>Bombyx</taxon>
    </lineage>
</organism>
<evidence type="ECO:0000313" key="1">
    <source>
        <dbReference type="Proteomes" id="UP000504629"/>
    </source>
</evidence>
<dbReference type="OrthoDB" id="7471328at2759"/>
<keyword evidence="1" id="KW-1185">Reference proteome</keyword>
<sequence>MSSLQFSFPPESYSAVYTSDGAAPNANIPVNCSVCEVHEISRSVGEEGTRVSLFSCFNCAFRNSIKVIRKEKHKKELNRAKNKAFNTRRVVCERCRVGWFESDKRARGSRCRRWQRLIAVV</sequence>
<dbReference type="AlphaFoldDB" id="A0A6J2KAE3"/>
<dbReference type="Proteomes" id="UP000504629">
    <property type="component" value="Unplaced"/>
</dbReference>
<evidence type="ECO:0000313" key="2">
    <source>
        <dbReference type="RefSeq" id="XP_028037907.1"/>
    </source>
</evidence>
<dbReference type="RefSeq" id="XP_028037907.1">
    <property type="nucleotide sequence ID" value="XM_028182106.1"/>
</dbReference>
<reference evidence="2" key="1">
    <citation type="submission" date="2025-08" db="UniProtKB">
        <authorList>
            <consortium name="RefSeq"/>
        </authorList>
    </citation>
    <scope>IDENTIFICATION</scope>
    <source>
        <tissue evidence="2">Silk gland</tissue>
    </source>
</reference>
<protein>
    <submittedName>
        <fullName evidence="2">Uncharacterized protein LOC114248723</fullName>
    </submittedName>
</protein>
<dbReference type="KEGG" id="bman:114248723"/>
<gene>
    <name evidence="2" type="primary">LOC114248723</name>
</gene>
<dbReference type="GeneID" id="114248723"/>